<name>A0A2T4TYQ7_9BACT</name>
<evidence type="ECO:0000313" key="3">
    <source>
        <dbReference type="Proteomes" id="UP000241436"/>
    </source>
</evidence>
<dbReference type="InterPro" id="IPR041698">
    <property type="entry name" value="Methyltransf_25"/>
</dbReference>
<dbReference type="EMBL" id="NVQC01000017">
    <property type="protein sequence ID" value="PTL36246.1"/>
    <property type="molecule type" value="Genomic_DNA"/>
</dbReference>
<sequence>MAAKRSTQSTDLPGSELDPAKMPGHWLLARLGKRVLRPGGLGLTRALLDSLAIGPDDDVVEFAPGLGVTARMILERKPRRYVGVERDAKAMQWTARQLPRSPNVSVIVGAADQTNQPDGSASVVIGEAMLSMHTQERKRLIAAEAFRLLRPGGRYGIHELAVVPDDMPADQKQEIDGMLSSVIHVGTRSLPEHEWRALLEGVGFRVVASGYAPMHLLRPRRLVQDEGVFGALRLAKNLLLDGAARRRVVAMRRVFEHYRNNLSAIFLIAQKGLD</sequence>
<keyword evidence="2" id="KW-0489">Methyltransferase</keyword>
<gene>
    <name evidence="2" type="ORF">CLG94_06215</name>
</gene>
<dbReference type="GO" id="GO:0032259">
    <property type="term" value="P:methylation"/>
    <property type="evidence" value="ECO:0007669"/>
    <property type="project" value="UniProtKB-KW"/>
</dbReference>
<dbReference type="Gene3D" id="3.40.50.150">
    <property type="entry name" value="Vaccinia Virus protein VP39"/>
    <property type="match status" value="1"/>
</dbReference>
<dbReference type="RefSeq" id="WP_107561992.1">
    <property type="nucleotide sequence ID" value="NZ_NVQC01000017.1"/>
</dbReference>
<dbReference type="InterPro" id="IPR029063">
    <property type="entry name" value="SAM-dependent_MTases_sf"/>
</dbReference>
<reference evidence="3" key="2">
    <citation type="journal article" date="2018" name="Environ. Microbiol.">
        <title>Bloom of a denitrifying methanotroph, 'Candidatus Methylomirabilis limnetica', in a deep stratified lake.</title>
        <authorList>
            <person name="Graf J.S."/>
            <person name="Mayr M.J."/>
            <person name="Marchant H.K."/>
            <person name="Tienken D."/>
            <person name="Hach P.F."/>
            <person name="Brand A."/>
            <person name="Schubert C.J."/>
            <person name="Kuypers M.M."/>
            <person name="Milucka J."/>
        </authorList>
    </citation>
    <scope>NUCLEOTIDE SEQUENCE [LARGE SCALE GENOMIC DNA]</scope>
    <source>
        <strain evidence="3">Zug</strain>
    </source>
</reference>
<dbReference type="OrthoDB" id="9765084at2"/>
<organism evidence="2 3">
    <name type="scientific">Candidatus Methylomirabilis limnetica</name>
    <dbReference type="NCBI Taxonomy" id="2033718"/>
    <lineage>
        <taxon>Bacteria</taxon>
        <taxon>Candidatus Methylomirabilota</taxon>
        <taxon>Candidatus Methylomirabilia</taxon>
        <taxon>Candidatus Methylomirabilales</taxon>
        <taxon>Candidatus Methylomirabilaceae</taxon>
        <taxon>Candidatus Methylomirabilis</taxon>
    </lineage>
</organism>
<dbReference type="CDD" id="cd02440">
    <property type="entry name" value="AdoMet_MTases"/>
    <property type="match status" value="1"/>
</dbReference>
<dbReference type="SUPFAM" id="SSF53335">
    <property type="entry name" value="S-adenosyl-L-methionine-dependent methyltransferases"/>
    <property type="match status" value="1"/>
</dbReference>
<accession>A0A2T4TYQ7</accession>
<protein>
    <submittedName>
        <fullName evidence="2">SAM-dependent methyltransferase</fullName>
    </submittedName>
</protein>
<evidence type="ECO:0000313" key="2">
    <source>
        <dbReference type="EMBL" id="PTL36246.1"/>
    </source>
</evidence>
<feature type="domain" description="Methyltransferase" evidence="1">
    <location>
        <begin position="59"/>
        <end position="153"/>
    </location>
</feature>
<evidence type="ECO:0000259" key="1">
    <source>
        <dbReference type="Pfam" id="PF13649"/>
    </source>
</evidence>
<dbReference type="GO" id="GO:0008168">
    <property type="term" value="F:methyltransferase activity"/>
    <property type="evidence" value="ECO:0007669"/>
    <property type="project" value="UniProtKB-KW"/>
</dbReference>
<keyword evidence="2" id="KW-0808">Transferase</keyword>
<dbReference type="Pfam" id="PF13649">
    <property type="entry name" value="Methyltransf_25"/>
    <property type="match status" value="1"/>
</dbReference>
<comment type="caution">
    <text evidence="2">The sequence shown here is derived from an EMBL/GenBank/DDBJ whole genome shotgun (WGS) entry which is preliminary data.</text>
</comment>
<proteinExistence type="predicted"/>
<reference evidence="2 3" key="1">
    <citation type="submission" date="2017-09" db="EMBL/GenBank/DDBJ databases">
        <title>Bloom of a denitrifying methanotroph, Candidatus Methylomirabilis limnetica, in a deep stratified lake.</title>
        <authorList>
            <person name="Graf J.S."/>
            <person name="Marchant H.K."/>
            <person name="Tienken D."/>
            <person name="Hach P.F."/>
            <person name="Brand A."/>
            <person name="Schubert C.J."/>
            <person name="Kuypers M.M."/>
            <person name="Milucka J."/>
        </authorList>
    </citation>
    <scope>NUCLEOTIDE SEQUENCE [LARGE SCALE GENOMIC DNA]</scope>
    <source>
        <strain evidence="2 3">Zug</strain>
    </source>
</reference>
<dbReference type="AlphaFoldDB" id="A0A2T4TYQ7"/>
<keyword evidence="3" id="KW-1185">Reference proteome</keyword>
<dbReference type="Proteomes" id="UP000241436">
    <property type="component" value="Unassembled WGS sequence"/>
</dbReference>